<keyword evidence="8 9" id="KW-0342">GTP-binding</keyword>
<dbReference type="FunFam" id="2.70.210.12:FF:000001">
    <property type="entry name" value="GTPase Obg"/>
    <property type="match status" value="1"/>
</dbReference>
<evidence type="ECO:0000256" key="2">
    <source>
        <dbReference type="ARBA" id="ARBA00007699"/>
    </source>
</evidence>
<dbReference type="Pfam" id="PF09269">
    <property type="entry name" value="DUF1967"/>
    <property type="match status" value="1"/>
</dbReference>
<dbReference type="PRINTS" id="PR00326">
    <property type="entry name" value="GTP1OBG"/>
</dbReference>
<evidence type="ECO:0000256" key="5">
    <source>
        <dbReference type="ARBA" id="ARBA00022741"/>
    </source>
</evidence>
<evidence type="ECO:0000256" key="9">
    <source>
        <dbReference type="HAMAP-Rule" id="MF_01454"/>
    </source>
</evidence>
<dbReference type="SUPFAM" id="SSF102741">
    <property type="entry name" value="Obg GTP-binding protein C-terminal domain"/>
    <property type="match status" value="1"/>
</dbReference>
<dbReference type="GO" id="GO:0005525">
    <property type="term" value="F:GTP binding"/>
    <property type="evidence" value="ECO:0007669"/>
    <property type="project" value="UniProtKB-UniRule"/>
</dbReference>
<dbReference type="PROSITE" id="PS51710">
    <property type="entry name" value="G_OBG"/>
    <property type="match status" value="1"/>
</dbReference>
<dbReference type="InterPro" id="IPR031167">
    <property type="entry name" value="G_OBG"/>
</dbReference>
<dbReference type="Gene3D" id="3.40.50.300">
    <property type="entry name" value="P-loop containing nucleotide triphosphate hydrolases"/>
    <property type="match status" value="1"/>
</dbReference>
<dbReference type="InterPro" id="IPR036726">
    <property type="entry name" value="GTP1_OBG_dom_sf"/>
</dbReference>
<accession>A0A936NGN1</accession>
<comment type="subunit">
    <text evidence="9">Monomer.</text>
</comment>
<dbReference type="GO" id="GO:0042254">
    <property type="term" value="P:ribosome biogenesis"/>
    <property type="evidence" value="ECO:0007669"/>
    <property type="project" value="UniProtKB-UniRule"/>
</dbReference>
<dbReference type="Pfam" id="PF01018">
    <property type="entry name" value="GTP1_OBG"/>
    <property type="match status" value="1"/>
</dbReference>
<dbReference type="AlphaFoldDB" id="A0A936NGN1"/>
<feature type="binding site" evidence="9">
    <location>
        <begin position="308"/>
        <end position="310"/>
    </location>
    <ligand>
        <name>GTP</name>
        <dbReference type="ChEBI" id="CHEBI:37565"/>
    </ligand>
</feature>
<evidence type="ECO:0000256" key="8">
    <source>
        <dbReference type="ARBA" id="ARBA00023134"/>
    </source>
</evidence>
<feature type="compositionally biased region" description="Basic residues" evidence="10">
    <location>
        <begin position="63"/>
        <end position="80"/>
    </location>
</feature>
<evidence type="ECO:0000313" key="15">
    <source>
        <dbReference type="Proteomes" id="UP000727993"/>
    </source>
</evidence>
<dbReference type="NCBIfam" id="NF008954">
    <property type="entry name" value="PRK12296.1"/>
    <property type="match status" value="1"/>
</dbReference>
<dbReference type="PROSITE" id="PS51883">
    <property type="entry name" value="OBG"/>
    <property type="match status" value="1"/>
</dbReference>
<dbReference type="Proteomes" id="UP000727993">
    <property type="component" value="Unassembled WGS sequence"/>
</dbReference>
<protein>
    <recommendedName>
        <fullName evidence="9">GTPase Obg</fullName>
        <ecNumber evidence="9">3.6.5.-</ecNumber>
    </recommendedName>
    <alternativeName>
        <fullName evidence="9">GTP-binding protein Obg</fullName>
    </alternativeName>
</protein>
<name>A0A936NGN1_9ACTN</name>
<dbReference type="CDD" id="cd01898">
    <property type="entry name" value="Obg"/>
    <property type="match status" value="1"/>
</dbReference>
<dbReference type="SUPFAM" id="SSF82051">
    <property type="entry name" value="Obg GTP-binding protein N-terminal domain"/>
    <property type="match status" value="1"/>
</dbReference>
<sequence length="423" mass="45188">MSDFVDETGVFVKAGEGGAGAVSFRREAHTPRGGPDGGDGGRGGDVWFVANRNVASLLAFRDHPHRKATSGRHGGGKGKHGPGGEDLFVPVPEGTIVRSRDGEVLADLVAHGDRWLAGEGGRGGHGNARFLSNQRRAPDFAEQGEHTEEQFLVLELKLMADVALVGFPNVGKSTLIAAISAAKPEIANYPFTTLVPNLGVVRTDDGFEMVVADIPGLIEGAATGRGLGHAFLRHIERARVLVIMADIAPPEARMYEADRDEQERVLLGELLDYRPELLERAKIRVAARADLAPDAAAEAAVDGWLPVSGVTGEGTRELIGAMRRAVEEARETSEDPSAYVVHRPEPEGIRVERELDGSLRVIGREARRAIALSDLTNPGALAEAQRRLKKLGVNRALGRAGAKEGDLVHIGTMSFEYGEDDLA</sequence>
<dbReference type="InterPro" id="IPR006073">
    <property type="entry name" value="GTP-bd"/>
</dbReference>
<dbReference type="PANTHER" id="PTHR11702:SF31">
    <property type="entry name" value="MITOCHONDRIAL RIBOSOME-ASSOCIATED GTPASE 2"/>
    <property type="match status" value="1"/>
</dbReference>
<reference evidence="14 15" key="1">
    <citation type="submission" date="2020-10" db="EMBL/GenBank/DDBJ databases">
        <title>Connecting structure to function with the recovery of over 1000 high-quality activated sludge metagenome-assembled genomes encoding full-length rRNA genes using long-read sequencing.</title>
        <authorList>
            <person name="Singleton C.M."/>
            <person name="Petriglieri F."/>
            <person name="Kristensen J.M."/>
            <person name="Kirkegaard R.H."/>
            <person name="Michaelsen T.Y."/>
            <person name="Andersen M.H."/>
            <person name="Karst S.M."/>
            <person name="Dueholm M.S."/>
            <person name="Nielsen P.H."/>
            <person name="Albertsen M."/>
        </authorList>
    </citation>
    <scope>NUCLEOTIDE SEQUENCE [LARGE SCALE GENOMIC DNA]</scope>
    <source>
        <strain evidence="14">Lyne_18-Q3-R50-59_MAXAC.006</strain>
    </source>
</reference>
<dbReference type="Gene3D" id="2.70.210.12">
    <property type="entry name" value="GTP1/OBG domain"/>
    <property type="match status" value="1"/>
</dbReference>
<evidence type="ECO:0000259" key="11">
    <source>
        <dbReference type="PROSITE" id="PS51710"/>
    </source>
</evidence>
<dbReference type="GO" id="GO:0003924">
    <property type="term" value="F:GTPase activity"/>
    <property type="evidence" value="ECO:0007669"/>
    <property type="project" value="UniProtKB-UniRule"/>
</dbReference>
<evidence type="ECO:0000259" key="13">
    <source>
        <dbReference type="PROSITE" id="PS51883"/>
    </source>
</evidence>
<feature type="compositionally biased region" description="Gly residues" evidence="10">
    <location>
        <begin position="34"/>
        <end position="44"/>
    </location>
</feature>
<dbReference type="PROSITE" id="PS00905">
    <property type="entry name" value="GTP1_OBG"/>
    <property type="match status" value="1"/>
</dbReference>
<dbReference type="Pfam" id="PF01926">
    <property type="entry name" value="MMR_HSR1"/>
    <property type="match status" value="1"/>
</dbReference>
<evidence type="ECO:0000256" key="10">
    <source>
        <dbReference type="SAM" id="MobiDB-lite"/>
    </source>
</evidence>
<dbReference type="InterPro" id="IPR006074">
    <property type="entry name" value="GTP1-OBG_CS"/>
</dbReference>
<gene>
    <name evidence="14" type="primary">obgE</name>
    <name evidence="9" type="synonym">obg</name>
    <name evidence="14" type="ORF">IPN02_17655</name>
</gene>
<keyword evidence="4 9" id="KW-0479">Metal-binding</keyword>
<dbReference type="InterPro" id="IPR006169">
    <property type="entry name" value="GTP1_OBG_dom"/>
</dbReference>
<dbReference type="NCBIfam" id="TIGR03595">
    <property type="entry name" value="Obg_CgtA_exten"/>
    <property type="match status" value="1"/>
</dbReference>
<feature type="region of interest" description="Disordered" evidence="10">
    <location>
        <begin position="22"/>
        <end position="44"/>
    </location>
</feature>
<dbReference type="InterPro" id="IPR045086">
    <property type="entry name" value="OBG_GTPase"/>
</dbReference>
<dbReference type="PROSITE" id="PS51881">
    <property type="entry name" value="OCT"/>
    <property type="match status" value="1"/>
</dbReference>
<feature type="binding site" evidence="9">
    <location>
        <position position="173"/>
    </location>
    <ligand>
        <name>Mg(2+)</name>
        <dbReference type="ChEBI" id="CHEBI:18420"/>
    </ligand>
</feature>
<comment type="function">
    <text evidence="9">An essential GTPase which binds GTP, GDP and possibly (p)ppGpp with moderate affinity, with high nucleotide exchange rates and a fairly low GTP hydrolysis rate. Plays a role in control of the cell cycle, stress response, ribosome biogenesis and in those bacteria that undergo differentiation, in morphogenesis control.</text>
</comment>
<comment type="cofactor">
    <cofactor evidence="1 9">
        <name>Mg(2+)</name>
        <dbReference type="ChEBI" id="CHEBI:18420"/>
    </cofactor>
</comment>
<dbReference type="PANTHER" id="PTHR11702">
    <property type="entry name" value="DEVELOPMENTALLY REGULATED GTP-BINDING PROTEIN-RELATED"/>
    <property type="match status" value="1"/>
</dbReference>
<dbReference type="EMBL" id="JADJZA010000010">
    <property type="protein sequence ID" value="MBK9298611.1"/>
    <property type="molecule type" value="Genomic_DNA"/>
</dbReference>
<dbReference type="NCBIfam" id="NF008955">
    <property type="entry name" value="PRK12297.1"/>
    <property type="match status" value="1"/>
</dbReference>
<evidence type="ECO:0000259" key="12">
    <source>
        <dbReference type="PROSITE" id="PS51881"/>
    </source>
</evidence>
<feature type="domain" description="OCT" evidence="12">
    <location>
        <begin position="341"/>
        <end position="419"/>
    </location>
</feature>
<dbReference type="InterPro" id="IPR027417">
    <property type="entry name" value="P-loop_NTPase"/>
</dbReference>
<dbReference type="NCBIfam" id="NF008956">
    <property type="entry name" value="PRK12299.1"/>
    <property type="match status" value="1"/>
</dbReference>
<feature type="domain" description="Obg" evidence="13">
    <location>
        <begin position="2"/>
        <end position="159"/>
    </location>
</feature>
<dbReference type="InterPro" id="IPR014100">
    <property type="entry name" value="GTP-bd_Obg/CgtA"/>
</dbReference>
<comment type="subcellular location">
    <subcellularLocation>
        <location evidence="9">Cytoplasm</location>
    </subcellularLocation>
</comment>
<evidence type="ECO:0000256" key="1">
    <source>
        <dbReference type="ARBA" id="ARBA00001946"/>
    </source>
</evidence>
<feature type="binding site" evidence="9">
    <location>
        <begin position="191"/>
        <end position="195"/>
    </location>
    <ligand>
        <name>GTP</name>
        <dbReference type="ChEBI" id="CHEBI:37565"/>
    </ligand>
</feature>
<keyword evidence="6 9" id="KW-0378">Hydrolase</keyword>
<keyword evidence="3 9" id="KW-0963">Cytoplasm</keyword>
<keyword evidence="7 9" id="KW-0460">Magnesium</keyword>
<evidence type="ECO:0000256" key="3">
    <source>
        <dbReference type="ARBA" id="ARBA00022490"/>
    </source>
</evidence>
<proteinExistence type="inferred from homology"/>
<dbReference type="SUPFAM" id="SSF52540">
    <property type="entry name" value="P-loop containing nucleoside triphosphate hydrolases"/>
    <property type="match status" value="1"/>
</dbReference>
<dbReference type="GO" id="GO:0000287">
    <property type="term" value="F:magnesium ion binding"/>
    <property type="evidence" value="ECO:0007669"/>
    <property type="project" value="InterPro"/>
</dbReference>
<evidence type="ECO:0000256" key="7">
    <source>
        <dbReference type="ARBA" id="ARBA00022842"/>
    </source>
</evidence>
<feature type="region of interest" description="Disordered" evidence="10">
    <location>
        <begin position="61"/>
        <end position="90"/>
    </location>
</feature>
<dbReference type="InterPro" id="IPR015349">
    <property type="entry name" value="OCT_dom"/>
</dbReference>
<dbReference type="HAMAP" id="MF_01454">
    <property type="entry name" value="GTPase_Obg"/>
    <property type="match status" value="1"/>
</dbReference>
<dbReference type="Gene3D" id="3.30.300.350">
    <property type="entry name" value="GTP-binding protein OBG, C-terminal domain"/>
    <property type="match status" value="1"/>
</dbReference>
<evidence type="ECO:0000313" key="14">
    <source>
        <dbReference type="EMBL" id="MBK9298611.1"/>
    </source>
</evidence>
<organism evidence="14 15">
    <name type="scientific">Candidatus Neomicrothrix subdominans</name>
    <dbReference type="NCBI Taxonomy" id="2954438"/>
    <lineage>
        <taxon>Bacteria</taxon>
        <taxon>Bacillati</taxon>
        <taxon>Actinomycetota</taxon>
        <taxon>Acidimicrobiia</taxon>
        <taxon>Acidimicrobiales</taxon>
        <taxon>Microthrixaceae</taxon>
        <taxon>Candidatus Neomicrothrix</taxon>
    </lineage>
</organism>
<feature type="binding site" evidence="9">
    <location>
        <begin position="166"/>
        <end position="173"/>
    </location>
    <ligand>
        <name>GTP</name>
        <dbReference type="ChEBI" id="CHEBI:37565"/>
    </ligand>
</feature>
<feature type="domain" description="OBG-type G" evidence="11">
    <location>
        <begin position="160"/>
        <end position="327"/>
    </location>
</feature>
<dbReference type="NCBIfam" id="TIGR02729">
    <property type="entry name" value="Obg_CgtA"/>
    <property type="match status" value="1"/>
</dbReference>
<feature type="binding site" evidence="9">
    <location>
        <begin position="213"/>
        <end position="216"/>
    </location>
    <ligand>
        <name>GTP</name>
        <dbReference type="ChEBI" id="CHEBI:37565"/>
    </ligand>
</feature>
<comment type="caution">
    <text evidence="14">The sequence shown here is derived from an EMBL/GenBank/DDBJ whole genome shotgun (WGS) entry which is preliminary data.</text>
</comment>
<feature type="binding site" evidence="9">
    <location>
        <position position="193"/>
    </location>
    <ligand>
        <name>Mg(2+)</name>
        <dbReference type="ChEBI" id="CHEBI:18420"/>
    </ligand>
</feature>
<comment type="caution">
    <text evidence="9">Lacks conserved residue(s) required for the propagation of feature annotation.</text>
</comment>
<comment type="similarity">
    <text evidence="2 9">Belongs to the TRAFAC class OBG-HflX-like GTPase superfamily. OBG GTPase family.</text>
</comment>
<evidence type="ECO:0000256" key="6">
    <source>
        <dbReference type="ARBA" id="ARBA00022801"/>
    </source>
</evidence>
<dbReference type="InterPro" id="IPR036346">
    <property type="entry name" value="GTP-bd_prot_GTP1/OBG_C_sf"/>
</dbReference>
<evidence type="ECO:0000256" key="4">
    <source>
        <dbReference type="ARBA" id="ARBA00022723"/>
    </source>
</evidence>
<keyword evidence="5 9" id="KW-0547">Nucleotide-binding</keyword>
<dbReference type="EC" id="3.6.5.-" evidence="9"/>
<dbReference type="GO" id="GO:0005737">
    <property type="term" value="C:cytoplasm"/>
    <property type="evidence" value="ECO:0007669"/>
    <property type="project" value="UniProtKB-SubCell"/>
</dbReference>